<evidence type="ECO:0000313" key="3">
    <source>
        <dbReference type="EMBL" id="RXG18401.1"/>
    </source>
</evidence>
<evidence type="ECO:0000313" key="4">
    <source>
        <dbReference type="Proteomes" id="UP000289821"/>
    </source>
</evidence>
<feature type="transmembrane region" description="Helical" evidence="1">
    <location>
        <begin position="200"/>
        <end position="217"/>
    </location>
</feature>
<protein>
    <recommendedName>
        <fullName evidence="2">CAAX prenyl protease 2/Lysostaphin resistance protein A-like domain-containing protein</fullName>
    </recommendedName>
</protein>
<feature type="transmembrane region" description="Helical" evidence="1">
    <location>
        <begin position="168"/>
        <end position="188"/>
    </location>
</feature>
<feature type="domain" description="CAAX prenyl protease 2/Lysostaphin resistance protein A-like" evidence="2">
    <location>
        <begin position="132"/>
        <end position="237"/>
    </location>
</feature>
<dbReference type="AlphaFoldDB" id="A0A4Q0P097"/>
<dbReference type="RefSeq" id="WP_128759950.1">
    <property type="nucleotide sequence ID" value="NZ_QOVI01000001.1"/>
</dbReference>
<reference evidence="3 4" key="1">
    <citation type="submission" date="2018-07" db="EMBL/GenBank/DDBJ databases">
        <title>Leeuwenhoekiella genomics.</title>
        <authorList>
            <person name="Tahon G."/>
            <person name="Willems A."/>
        </authorList>
    </citation>
    <scope>NUCLEOTIDE SEQUENCE [LARGE SCALE GENOMIC DNA]</scope>
    <source>
        <strain evidence="3 4">R-50232</strain>
    </source>
</reference>
<comment type="caution">
    <text evidence="3">The sequence shown here is derived from an EMBL/GenBank/DDBJ whole genome shotgun (WGS) entry which is preliminary data.</text>
</comment>
<keyword evidence="1" id="KW-0812">Transmembrane</keyword>
<feature type="transmembrane region" description="Helical" evidence="1">
    <location>
        <begin position="64"/>
        <end position="81"/>
    </location>
</feature>
<feature type="transmembrane region" description="Helical" evidence="1">
    <location>
        <begin position="6"/>
        <end position="24"/>
    </location>
</feature>
<dbReference type="OrthoDB" id="877230at2"/>
<gene>
    <name evidence="3" type="ORF">DSM04_101594</name>
</gene>
<evidence type="ECO:0000259" key="2">
    <source>
        <dbReference type="Pfam" id="PF02517"/>
    </source>
</evidence>
<dbReference type="GO" id="GO:0004175">
    <property type="term" value="F:endopeptidase activity"/>
    <property type="evidence" value="ECO:0007669"/>
    <property type="project" value="UniProtKB-ARBA"/>
</dbReference>
<accession>A0A4Q0P097</accession>
<dbReference type="Proteomes" id="UP000289821">
    <property type="component" value="Unassembled WGS sequence"/>
</dbReference>
<proteinExistence type="predicted"/>
<keyword evidence="1" id="KW-1133">Transmembrane helix</keyword>
<name>A0A4Q0P097_9FLAO</name>
<evidence type="ECO:0000256" key="1">
    <source>
        <dbReference type="SAM" id="Phobius"/>
    </source>
</evidence>
<dbReference type="EMBL" id="QOVI01000001">
    <property type="protein sequence ID" value="RXG18401.1"/>
    <property type="molecule type" value="Genomic_DNA"/>
</dbReference>
<feature type="transmembrane region" description="Helical" evidence="1">
    <location>
        <begin position="102"/>
        <end position="121"/>
    </location>
</feature>
<dbReference type="InterPro" id="IPR003675">
    <property type="entry name" value="Rce1/LyrA-like_dom"/>
</dbReference>
<dbReference type="GO" id="GO:0080120">
    <property type="term" value="P:CAAX-box protein maturation"/>
    <property type="evidence" value="ECO:0007669"/>
    <property type="project" value="UniProtKB-ARBA"/>
</dbReference>
<keyword evidence="1" id="KW-0472">Membrane</keyword>
<keyword evidence="4" id="KW-1185">Reference proteome</keyword>
<feature type="transmembrane region" description="Helical" evidence="1">
    <location>
        <begin position="133"/>
        <end position="156"/>
    </location>
</feature>
<dbReference type="Pfam" id="PF02517">
    <property type="entry name" value="Rce1-like"/>
    <property type="match status" value="1"/>
</dbReference>
<organism evidence="3 4">
    <name type="scientific">Leeuwenhoekiella aestuarii</name>
    <dbReference type="NCBI Taxonomy" id="2249426"/>
    <lineage>
        <taxon>Bacteria</taxon>
        <taxon>Pseudomonadati</taxon>
        <taxon>Bacteroidota</taxon>
        <taxon>Flavobacteriia</taxon>
        <taxon>Flavobacteriales</taxon>
        <taxon>Flavobacteriaceae</taxon>
        <taxon>Leeuwenhoekiella</taxon>
    </lineage>
</organism>
<sequence length="244" mass="27893">MSLWTPVIWLSIIIPLLLIAQLTTKQTQPKYIVLFCGYFLLDSYTRILGYKWIKLDALGLTGNWSGMLLSLIIALIFIGYHSKSIRKDIGFTTEFNKKTLKLGILIFLGFLVFDFVFKMILFPKGGEFDLEQFVFQATLPGLTEEIVYRGILFWLLSKAFVPTKKVKGIFFGWGFIIVTFLFAMIHGVVLTEAMEFKVDYITIVYITLITSLSLGILRKFSGNLILPTVGHNMVNLMNFCIRLL</sequence>
<feature type="transmembrane region" description="Helical" evidence="1">
    <location>
        <begin position="31"/>
        <end position="52"/>
    </location>
</feature>